<evidence type="ECO:0000313" key="2">
    <source>
        <dbReference type="EMBL" id="EQD44973.1"/>
    </source>
</evidence>
<reference evidence="2" key="2">
    <citation type="journal article" date="2014" name="ISME J.">
        <title>Microbial stratification in low pH oxic and suboxic macroscopic growths along an acid mine drainage.</title>
        <authorList>
            <person name="Mendez-Garcia C."/>
            <person name="Mesa V."/>
            <person name="Sprenger R.R."/>
            <person name="Richter M."/>
            <person name="Diez M.S."/>
            <person name="Solano J."/>
            <person name="Bargiela R."/>
            <person name="Golyshina O.V."/>
            <person name="Manteca A."/>
            <person name="Ramos J.L."/>
            <person name="Gallego J.R."/>
            <person name="Llorente I."/>
            <person name="Martins Dos Santos V.A."/>
            <person name="Jensen O.N."/>
            <person name="Pelaez A.I."/>
            <person name="Sanchez J."/>
            <person name="Ferrer M."/>
        </authorList>
    </citation>
    <scope>NUCLEOTIDE SEQUENCE</scope>
</reference>
<reference evidence="2" key="1">
    <citation type="submission" date="2013-08" db="EMBL/GenBank/DDBJ databases">
        <authorList>
            <person name="Mendez C."/>
            <person name="Richter M."/>
            <person name="Ferrer M."/>
            <person name="Sanchez J."/>
        </authorList>
    </citation>
    <scope>NUCLEOTIDE SEQUENCE</scope>
</reference>
<evidence type="ECO:0000259" key="1">
    <source>
        <dbReference type="Pfam" id="PF00801"/>
    </source>
</evidence>
<comment type="caution">
    <text evidence="2">The sequence shown here is derived from an EMBL/GenBank/DDBJ whole genome shotgun (WGS) entry which is preliminary data.</text>
</comment>
<dbReference type="Gene3D" id="2.60.40.10">
    <property type="entry name" value="Immunoglobulins"/>
    <property type="match status" value="2"/>
</dbReference>
<dbReference type="Pfam" id="PF00801">
    <property type="entry name" value="PKD"/>
    <property type="match status" value="1"/>
</dbReference>
<dbReference type="InterPro" id="IPR035986">
    <property type="entry name" value="PKD_dom_sf"/>
</dbReference>
<gene>
    <name evidence="2" type="ORF">B1B_13273</name>
</gene>
<feature type="non-terminal residue" evidence="2">
    <location>
        <position position="1"/>
    </location>
</feature>
<sequence>TNVSGGTYPLEITYSGLPPGCAGANSSTLDCAPTAAGTYTVRINVTDAGGGNASAEVVLTVNPLPSVTSFTASPSTVAVGAATQFRVAVAGGTTPYTFSYSGLPADCSGADAPQVTCTSTIVGNYTVKVVVTDADGKTASATTTLTVRTGSGPGGSSSSGGLTTTDAILIAVVVVAASRGRGGRRPASPSAFRFLR</sequence>
<dbReference type="SUPFAM" id="SSF49299">
    <property type="entry name" value="PKD domain"/>
    <property type="match status" value="1"/>
</dbReference>
<feature type="domain" description="PKD" evidence="1">
    <location>
        <begin position="70"/>
        <end position="144"/>
    </location>
</feature>
<feature type="non-terminal residue" evidence="2">
    <location>
        <position position="196"/>
    </location>
</feature>
<protein>
    <submittedName>
        <fullName evidence="2">S-layer domain protein</fullName>
    </submittedName>
</protein>
<name>T0ZJW1_9ZZZZ</name>
<organism evidence="2">
    <name type="scientific">mine drainage metagenome</name>
    <dbReference type="NCBI Taxonomy" id="410659"/>
    <lineage>
        <taxon>unclassified sequences</taxon>
        <taxon>metagenomes</taxon>
        <taxon>ecological metagenomes</taxon>
    </lineage>
</organism>
<dbReference type="AlphaFoldDB" id="T0ZJW1"/>
<dbReference type="EMBL" id="AUZY01008740">
    <property type="protein sequence ID" value="EQD44973.1"/>
    <property type="molecule type" value="Genomic_DNA"/>
</dbReference>
<proteinExistence type="predicted"/>
<dbReference type="InterPro" id="IPR000601">
    <property type="entry name" value="PKD_dom"/>
</dbReference>
<dbReference type="InterPro" id="IPR013783">
    <property type="entry name" value="Ig-like_fold"/>
</dbReference>
<accession>T0ZJW1</accession>